<name>A0A562T6M6_CHIJA</name>
<organism evidence="1 2">
    <name type="scientific">Chitinophaga japonensis</name>
    <name type="common">Flexibacter japonensis</name>
    <dbReference type="NCBI Taxonomy" id="104662"/>
    <lineage>
        <taxon>Bacteria</taxon>
        <taxon>Pseudomonadati</taxon>
        <taxon>Bacteroidota</taxon>
        <taxon>Chitinophagia</taxon>
        <taxon>Chitinophagales</taxon>
        <taxon>Chitinophagaceae</taxon>
        <taxon>Chitinophaga</taxon>
    </lineage>
</organism>
<proteinExistence type="predicted"/>
<evidence type="ECO:0000313" key="1">
    <source>
        <dbReference type="EMBL" id="TWI88650.1"/>
    </source>
</evidence>
<reference evidence="1 2" key="1">
    <citation type="journal article" date="2013" name="Stand. Genomic Sci.">
        <title>Genomic Encyclopedia of Type Strains, Phase I: The one thousand microbial genomes (KMG-I) project.</title>
        <authorList>
            <person name="Kyrpides N.C."/>
            <person name="Woyke T."/>
            <person name="Eisen J.A."/>
            <person name="Garrity G."/>
            <person name="Lilburn T.G."/>
            <person name="Beck B.J."/>
            <person name="Whitman W.B."/>
            <person name="Hugenholtz P."/>
            <person name="Klenk H.P."/>
        </authorList>
    </citation>
    <scope>NUCLEOTIDE SEQUENCE [LARGE SCALE GENOMIC DNA]</scope>
    <source>
        <strain evidence="1 2">DSM 13484</strain>
    </source>
</reference>
<keyword evidence="2" id="KW-1185">Reference proteome</keyword>
<dbReference type="AlphaFoldDB" id="A0A562T6M6"/>
<evidence type="ECO:0000313" key="2">
    <source>
        <dbReference type="Proteomes" id="UP000316778"/>
    </source>
</evidence>
<gene>
    <name evidence="1" type="ORF">LX66_2736</name>
</gene>
<comment type="caution">
    <text evidence="1">The sequence shown here is derived from an EMBL/GenBank/DDBJ whole genome shotgun (WGS) entry which is preliminary data.</text>
</comment>
<sequence length="329" mass="38385">MFSTLFAFAHLSIAQIKTYDGPPTTPQRYDSSSRYIDVDHIGLLKGQALYFPPRIEKADYEHIYQSYLEKSVYQPGADPRLSRYDAIAGKYFRIHDIVERKEIYDDNRTHSNSHPYYFKLKDKTGGNAIYYHITTNGIKTHSFSPTYPFIIVGLYEKIKKDWLNKVIVLVDSYKKNFTDRITKQPISVLTGERWTCTDVVVAPYTEELTYNNEHLIALILKSDHGTEIMVNHSWLTDENVNSRSPRIYYTEAEASEYEHKLGQKHWLAMLTRTPQIGMSPEMCRLMFGPAKDEALSAVKNKQILVQRYWNYILQFENGKLKAIRKLEKN</sequence>
<dbReference type="EMBL" id="VLLG01000003">
    <property type="protein sequence ID" value="TWI88650.1"/>
    <property type="molecule type" value="Genomic_DNA"/>
</dbReference>
<dbReference type="Proteomes" id="UP000316778">
    <property type="component" value="Unassembled WGS sequence"/>
</dbReference>
<protein>
    <submittedName>
        <fullName evidence="1">Uncharacterized protein</fullName>
    </submittedName>
</protein>
<accession>A0A562T6M6</accession>